<dbReference type="GeneID" id="114645976"/>
<protein>
    <submittedName>
        <fullName evidence="3">Carabin-like</fullName>
    </submittedName>
</protein>
<feature type="domain" description="Rab-GAP TBC" evidence="2">
    <location>
        <begin position="85"/>
        <end position="323"/>
    </location>
</feature>
<evidence type="ECO:0000313" key="4">
    <source>
        <dbReference type="Proteomes" id="UP000694620"/>
    </source>
</evidence>
<dbReference type="GO" id="GO:0005096">
    <property type="term" value="F:GTPase activator activity"/>
    <property type="evidence" value="ECO:0007669"/>
    <property type="project" value="TreeGrafter"/>
</dbReference>
<dbReference type="SUPFAM" id="SSF47923">
    <property type="entry name" value="Ypt/Rab-GAP domain of gyp1p"/>
    <property type="match status" value="2"/>
</dbReference>
<dbReference type="GO" id="GO:0031267">
    <property type="term" value="F:small GTPase binding"/>
    <property type="evidence" value="ECO:0007669"/>
    <property type="project" value="TreeGrafter"/>
</dbReference>
<evidence type="ECO:0000259" key="2">
    <source>
        <dbReference type="PROSITE" id="PS50086"/>
    </source>
</evidence>
<dbReference type="GeneTree" id="ENSGT00940000168725"/>
<dbReference type="Ensembl" id="ENSECRT00000007619.1">
    <property type="protein sequence ID" value="ENSECRP00000007499.1"/>
    <property type="gene ID" value="ENSECRG00000004991.1"/>
</dbReference>
<dbReference type="Proteomes" id="UP000694620">
    <property type="component" value="Chromosome 2"/>
</dbReference>
<dbReference type="AlphaFoldDB" id="A0A8C4RVS0"/>
<dbReference type="InterPro" id="IPR050302">
    <property type="entry name" value="Rab_GAP_TBC_domain"/>
</dbReference>
<accession>A0A8C4RVS0</accession>
<dbReference type="Pfam" id="PF00566">
    <property type="entry name" value="RabGAP-TBC"/>
    <property type="match status" value="1"/>
</dbReference>
<dbReference type="InterPro" id="IPR035969">
    <property type="entry name" value="Rab-GAP_TBC_sf"/>
</dbReference>
<dbReference type="InterPro" id="IPR000195">
    <property type="entry name" value="Rab-GAP-TBC_dom"/>
</dbReference>
<gene>
    <name evidence="3" type="primary">si:ch211-266k8.4</name>
</gene>
<dbReference type="Gene3D" id="1.10.8.270">
    <property type="entry name" value="putative rabgap domain of human tbc1 domain family member 14 like domains"/>
    <property type="match status" value="1"/>
</dbReference>
<dbReference type="OrthoDB" id="294251at2759"/>
<dbReference type="FunFam" id="1.10.8.270:FF:000016">
    <property type="entry name" value="TBC1 domain family member 2A"/>
    <property type="match status" value="1"/>
</dbReference>
<feature type="region of interest" description="Disordered" evidence="1">
    <location>
        <begin position="540"/>
        <end position="568"/>
    </location>
</feature>
<organism evidence="3 4">
    <name type="scientific">Erpetoichthys calabaricus</name>
    <name type="common">Rope fish</name>
    <name type="synonym">Calamoichthys calabaricus</name>
    <dbReference type="NCBI Taxonomy" id="27687"/>
    <lineage>
        <taxon>Eukaryota</taxon>
        <taxon>Metazoa</taxon>
        <taxon>Chordata</taxon>
        <taxon>Craniata</taxon>
        <taxon>Vertebrata</taxon>
        <taxon>Euteleostomi</taxon>
        <taxon>Actinopterygii</taxon>
        <taxon>Polypteriformes</taxon>
        <taxon>Polypteridae</taxon>
        <taxon>Erpetoichthys</taxon>
    </lineage>
</organism>
<evidence type="ECO:0000256" key="1">
    <source>
        <dbReference type="SAM" id="MobiDB-lite"/>
    </source>
</evidence>
<reference evidence="3" key="3">
    <citation type="submission" date="2025-09" db="UniProtKB">
        <authorList>
            <consortium name="Ensembl"/>
        </authorList>
    </citation>
    <scope>IDENTIFICATION</scope>
</reference>
<sequence length="608" mass="69371">MFRRRSSSRYSRGSKRKNIFLGFDEFGFAIYRKNSHESKMQHRCHEYSYPKMDIKTLNRLEELLRNWDQSNYVCRNKLIPFIHAGIPANLRGFVWKCLLGTDTLQESSDFSYQECLREIRMVLVDLGVSEYGISSAIITLTEAENGIDSRSGKSCSSSVTGISPEDIITYRQIALDLQRSFPSHRSLMGNNSEAIEGQAKLFRILLAYAKYNTRTGYSQGMSYIAAMLLMNLPEEDAFWTLVALLDGPNYLAGLFDQSLLKIQHNAKIFQELLKHKQPQLYQHIDSLGVTALHFVTPWFLTLFTSLPCWDTVLAIWDLIMLKGISAVFGAGLCIMQLLESRLLEMSDLILLPTLLRVPVDVCKYCIFVPVLWKNEIYQWEIDCMESLVLEEEAAQCLEERKRKKTPHKLSQFFKEKKQTFLPVSQQKESKQSTNRAPDGFSKTIFSKLLRAAQRYLGDPTPAAESRQKKTTTPHRGFLVRNYSRRRSSTSSSKGQIWVRKNRQNSFKESKRKASTQGLAATESETSAVVSVGNTVEECNKGSDMEKKMTRGSKRLNVKRCPSQSGLTKSQKLYRNKELLSPLKAYQTKQASLKVMADASESNLESAKN</sequence>
<name>A0A8C4RVS0_ERPCA</name>
<dbReference type="Gene3D" id="1.10.472.80">
    <property type="entry name" value="Ypt/Rab-GAP domain of gyp1p, domain 3"/>
    <property type="match status" value="1"/>
</dbReference>
<evidence type="ECO:0000313" key="3">
    <source>
        <dbReference type="Ensembl" id="ENSECRP00000007499.1"/>
    </source>
</evidence>
<dbReference type="PROSITE" id="PS50086">
    <property type="entry name" value="TBC_RABGAP"/>
    <property type="match status" value="1"/>
</dbReference>
<dbReference type="RefSeq" id="XP_028649754.1">
    <property type="nucleotide sequence ID" value="XM_028793921.2"/>
</dbReference>
<dbReference type="SMART" id="SM00164">
    <property type="entry name" value="TBC"/>
    <property type="match status" value="1"/>
</dbReference>
<reference evidence="3" key="2">
    <citation type="submission" date="2025-08" db="UniProtKB">
        <authorList>
            <consortium name="Ensembl"/>
        </authorList>
    </citation>
    <scope>IDENTIFICATION</scope>
</reference>
<dbReference type="PANTHER" id="PTHR47219">
    <property type="entry name" value="RAB GTPASE-ACTIVATING PROTEIN 1-LIKE"/>
    <property type="match status" value="1"/>
</dbReference>
<dbReference type="PANTHER" id="PTHR47219:SF9">
    <property type="entry name" value="GTPASE ACTIVATING PROTEIN AND CENTROSOME-ASSOCIATED, ISOFORM B"/>
    <property type="match status" value="1"/>
</dbReference>
<keyword evidence="4" id="KW-1185">Reference proteome</keyword>
<feature type="region of interest" description="Disordered" evidence="1">
    <location>
        <begin position="458"/>
        <end position="522"/>
    </location>
</feature>
<proteinExistence type="predicted"/>
<reference evidence="3" key="1">
    <citation type="submission" date="2021-06" db="EMBL/GenBank/DDBJ databases">
        <authorList>
            <consortium name="Wellcome Sanger Institute Data Sharing"/>
        </authorList>
    </citation>
    <scope>NUCLEOTIDE SEQUENCE [LARGE SCALE GENOMIC DNA]</scope>
</reference>